<sequence length="451" mass="50538">MNKQLLFKNSIYFVLSLFFFVGCNSADDSTLAVHNVSFDTDGGNKIENQEVFHGEKVTQPTQPEKVGHEFLSWTLNEEDYDFEQAVESDITLKATWEELEVTYKATFQFDNGAEDSVVTVLEDGTLEEPKHPIKDGYLFQFWSVDGAAFDFKTPITSDITLVAVYEEVIDQFVVTFDADNGDQLVQVTVNEDELVAEPTETPTKVGYEFLGWYVGDIAFDFNTPITADITIVAKWELGAGETTVDYATMSQADFQAMNNGDHATVKAQLNRLGRGWAWGTEVFLIDEEGNSTKDLYSSSNYGCFTFPLVFAAGDPEFDGRTFVFDLVKDIYMSSPQVGFAYERNEQVNGQPAYNGLKWLAPMRYGIEYFDEVVRGNVIKVSFDETVKAKIGTEEILFKILNDEGGYDNLSEDQLSLVEGFVGENKYVRTITVNGEIISVLHDGQPQISDSI</sequence>
<evidence type="ECO:0000256" key="1">
    <source>
        <dbReference type="ARBA" id="ARBA00004196"/>
    </source>
</evidence>
<proteinExistence type="predicted"/>
<protein>
    <submittedName>
        <fullName evidence="3">InlB B-repeat-containing protein</fullName>
    </submittedName>
</protein>
<dbReference type="AlphaFoldDB" id="A0AAX1NFN8"/>
<gene>
    <name evidence="3" type="ORF">KMW28_21735</name>
</gene>
<comment type="subcellular location">
    <subcellularLocation>
        <location evidence="1">Cell envelope</location>
    </subcellularLocation>
</comment>
<dbReference type="GO" id="GO:0030313">
    <property type="term" value="C:cell envelope"/>
    <property type="evidence" value="ECO:0007669"/>
    <property type="project" value="UniProtKB-SubCell"/>
</dbReference>
<organism evidence="3 4">
    <name type="scientific">Flammeovirga yaeyamensis</name>
    <dbReference type="NCBI Taxonomy" id="367791"/>
    <lineage>
        <taxon>Bacteria</taxon>
        <taxon>Pseudomonadati</taxon>
        <taxon>Bacteroidota</taxon>
        <taxon>Cytophagia</taxon>
        <taxon>Cytophagales</taxon>
        <taxon>Flammeovirgaceae</taxon>
        <taxon>Flammeovirga</taxon>
    </lineage>
</organism>
<feature type="chain" id="PRO_5043353971" evidence="2">
    <location>
        <begin position="27"/>
        <end position="451"/>
    </location>
</feature>
<name>A0AAX1NFN8_9BACT</name>
<dbReference type="InterPro" id="IPR013378">
    <property type="entry name" value="InlB-like_B-rpt"/>
</dbReference>
<dbReference type="NCBIfam" id="TIGR02543">
    <property type="entry name" value="List_Bact_rpt"/>
    <property type="match status" value="1"/>
</dbReference>
<dbReference type="RefSeq" id="WP_169662269.1">
    <property type="nucleotide sequence ID" value="NZ_CP076133.1"/>
</dbReference>
<evidence type="ECO:0000313" key="3">
    <source>
        <dbReference type="EMBL" id="QWG05048.1"/>
    </source>
</evidence>
<dbReference type="Pfam" id="PF09479">
    <property type="entry name" value="Flg_new"/>
    <property type="match status" value="3"/>
</dbReference>
<evidence type="ECO:0000313" key="4">
    <source>
        <dbReference type="Proteomes" id="UP000678679"/>
    </source>
</evidence>
<dbReference type="KEGG" id="fya:KMW28_21735"/>
<feature type="signal peptide" evidence="2">
    <location>
        <begin position="1"/>
        <end position="26"/>
    </location>
</feature>
<dbReference type="Proteomes" id="UP000678679">
    <property type="component" value="Chromosome 2"/>
</dbReference>
<accession>A0AAX1NFN8</accession>
<keyword evidence="2" id="KW-0732">Signal</keyword>
<dbReference type="EMBL" id="CP076133">
    <property type="protein sequence ID" value="QWG05048.1"/>
    <property type="molecule type" value="Genomic_DNA"/>
</dbReference>
<reference evidence="3 4" key="1">
    <citation type="submission" date="2021-05" db="EMBL/GenBank/DDBJ databases">
        <title>Comparative genomic studies on the polysaccharide-degrading batcterial strains of the Flammeovirga genus.</title>
        <authorList>
            <person name="Zewei F."/>
            <person name="Zheng Z."/>
            <person name="Yu L."/>
            <person name="Ruyue G."/>
            <person name="Yanhong M."/>
            <person name="Yuanyuan C."/>
            <person name="Jingyan G."/>
            <person name="Wenjun H."/>
        </authorList>
    </citation>
    <scope>NUCLEOTIDE SEQUENCE [LARGE SCALE GENOMIC DNA]</scope>
    <source>
        <strain evidence="3 4">NBRC:100898</strain>
    </source>
</reference>
<evidence type="ECO:0000256" key="2">
    <source>
        <dbReference type="SAM" id="SignalP"/>
    </source>
</evidence>
<dbReference type="PROSITE" id="PS51257">
    <property type="entry name" value="PROKAR_LIPOPROTEIN"/>
    <property type="match status" value="1"/>
</dbReference>
<dbReference type="Gene3D" id="2.60.40.4270">
    <property type="entry name" value="Listeria-Bacteroides repeat domain"/>
    <property type="match status" value="3"/>
</dbReference>
<keyword evidence="4" id="KW-1185">Reference proteome</keyword>
<dbReference type="InterPro" id="IPR042229">
    <property type="entry name" value="Listeria/Bacterioides_rpt_sf"/>
</dbReference>